<dbReference type="SUPFAM" id="SSF53474">
    <property type="entry name" value="alpha/beta-Hydrolases"/>
    <property type="match status" value="1"/>
</dbReference>
<proteinExistence type="inferred from homology"/>
<dbReference type="InterPro" id="IPR013595">
    <property type="entry name" value="Pept_S33_TAP-like_C"/>
</dbReference>
<evidence type="ECO:0000256" key="2">
    <source>
        <dbReference type="ARBA" id="ARBA00022729"/>
    </source>
</evidence>
<dbReference type="PANTHER" id="PTHR43248">
    <property type="entry name" value="2-SUCCINYL-6-HYDROXY-2,4-CYCLOHEXADIENE-1-CARBOXYLATE SYNTHASE"/>
    <property type="match status" value="1"/>
</dbReference>
<evidence type="ECO:0000259" key="5">
    <source>
        <dbReference type="Pfam" id="PF08386"/>
    </source>
</evidence>
<feature type="chain" id="PRO_5031278911" evidence="4">
    <location>
        <begin position="25"/>
        <end position="505"/>
    </location>
</feature>
<accession>A0A7W3LVY4</accession>
<dbReference type="InterPro" id="IPR051601">
    <property type="entry name" value="Serine_prot/Carboxylest_S33"/>
</dbReference>
<evidence type="ECO:0000256" key="3">
    <source>
        <dbReference type="ARBA" id="ARBA00022801"/>
    </source>
</evidence>
<evidence type="ECO:0000313" key="6">
    <source>
        <dbReference type="EMBL" id="MBA8955230.1"/>
    </source>
</evidence>
<protein>
    <submittedName>
        <fullName evidence="6">Pimeloyl-ACP methyl ester carboxylesterase</fullName>
    </submittedName>
</protein>
<gene>
    <name evidence="6" type="ORF">HNR61_006904</name>
</gene>
<dbReference type="RefSeq" id="WP_220510129.1">
    <property type="nucleotide sequence ID" value="NZ_BAAALP010000076.1"/>
</dbReference>
<reference evidence="6 7" key="1">
    <citation type="submission" date="2020-08" db="EMBL/GenBank/DDBJ databases">
        <title>Genomic Encyclopedia of Type Strains, Phase IV (KMG-IV): sequencing the most valuable type-strain genomes for metagenomic binning, comparative biology and taxonomic classification.</title>
        <authorList>
            <person name="Goeker M."/>
        </authorList>
    </citation>
    <scope>NUCLEOTIDE SEQUENCE [LARGE SCALE GENOMIC DNA]</scope>
    <source>
        <strain evidence="6 7">DSM 44197</strain>
    </source>
</reference>
<dbReference type="InterPro" id="IPR029058">
    <property type="entry name" value="AB_hydrolase_fold"/>
</dbReference>
<comment type="caution">
    <text evidence="6">The sequence shown here is derived from an EMBL/GenBank/DDBJ whole genome shotgun (WGS) entry which is preliminary data.</text>
</comment>
<dbReference type="GO" id="GO:0016787">
    <property type="term" value="F:hydrolase activity"/>
    <property type="evidence" value="ECO:0007669"/>
    <property type="project" value="UniProtKB-KW"/>
</dbReference>
<organism evidence="6 7">
    <name type="scientific">Actinomadura namibiensis</name>
    <dbReference type="NCBI Taxonomy" id="182080"/>
    <lineage>
        <taxon>Bacteria</taxon>
        <taxon>Bacillati</taxon>
        <taxon>Actinomycetota</taxon>
        <taxon>Actinomycetes</taxon>
        <taxon>Streptosporangiales</taxon>
        <taxon>Thermomonosporaceae</taxon>
        <taxon>Actinomadura</taxon>
    </lineage>
</organism>
<evidence type="ECO:0000313" key="7">
    <source>
        <dbReference type="Proteomes" id="UP000572680"/>
    </source>
</evidence>
<keyword evidence="2 4" id="KW-0732">Signal</keyword>
<evidence type="ECO:0000256" key="4">
    <source>
        <dbReference type="SAM" id="SignalP"/>
    </source>
</evidence>
<sequence>MKKTIVTLAAFGVAAAGPAAPARAGGPARTDGLERFHHQPVVWKKCTLGPDDQVGRDLDKAGARCADITVPLDYANPGGRTITIAISRLRATERRIGTMVLNGGGPGPALDMPPYMRGLMKEAGTRFDLVGMDPRSIGRSTPVDCGWPTATWIRSAGLGRASFDRATALARDLARRCGERHADLLPHISTRNVARDMDVVRAALGERRISYSGGSYGNYLGGVYATMFPGRLDRAVLDSGIDPAVWGGLLAKSMVGANERAFARWAGWAARRHRTYGLGTTRGAVLGTVRRTIAESGREPLRLGRYRVDDTVTPVVLLNLLQEDRDPARATLADAAAQLARAAAGRPAPPTGALKENLEFLLTGAESRYGSAQSALICGDGGAPGDPEYYWREIERNRAEAPIFGGIGHNINPCAFWPVEPREPMTRIGAHARALLVGATGDTRTTYEGTRILHGLLRGSRLVTLRGADVHAPYQIGYGNACVDDAVHRYVLTGRTPARNITCEK</sequence>
<name>A0A7W3LVY4_ACTNM</name>
<feature type="domain" description="Peptidase S33 tripeptidyl aminopeptidase-like C-terminal" evidence="5">
    <location>
        <begin position="412"/>
        <end position="503"/>
    </location>
</feature>
<dbReference type="AlphaFoldDB" id="A0A7W3LVY4"/>
<dbReference type="Gene3D" id="3.40.50.1820">
    <property type="entry name" value="alpha/beta hydrolase"/>
    <property type="match status" value="1"/>
</dbReference>
<evidence type="ECO:0000256" key="1">
    <source>
        <dbReference type="ARBA" id="ARBA00010088"/>
    </source>
</evidence>
<keyword evidence="3" id="KW-0378">Hydrolase</keyword>
<keyword evidence="7" id="KW-1185">Reference proteome</keyword>
<comment type="similarity">
    <text evidence="1">Belongs to the peptidase S33 family.</text>
</comment>
<feature type="signal peptide" evidence="4">
    <location>
        <begin position="1"/>
        <end position="24"/>
    </location>
</feature>
<dbReference type="Pfam" id="PF08386">
    <property type="entry name" value="Abhydrolase_4"/>
    <property type="match status" value="1"/>
</dbReference>
<dbReference type="Proteomes" id="UP000572680">
    <property type="component" value="Unassembled WGS sequence"/>
</dbReference>
<dbReference type="PANTHER" id="PTHR43248:SF29">
    <property type="entry name" value="TRIPEPTIDYL AMINOPEPTIDASE"/>
    <property type="match status" value="1"/>
</dbReference>
<dbReference type="EMBL" id="JACJIA010000011">
    <property type="protein sequence ID" value="MBA8955230.1"/>
    <property type="molecule type" value="Genomic_DNA"/>
</dbReference>